<dbReference type="GeneID" id="10504194"/>
<dbReference type="AlphaFoldDB" id="F0ZHA0"/>
<dbReference type="OrthoDB" id="10623439at2759"/>
<dbReference type="RefSeq" id="XP_003286788.1">
    <property type="nucleotide sequence ID" value="XM_003286740.1"/>
</dbReference>
<evidence type="ECO:0000313" key="2">
    <source>
        <dbReference type="Proteomes" id="UP000001064"/>
    </source>
</evidence>
<dbReference type="VEuPathDB" id="AmoebaDB:DICPUDRAFT_150798"/>
<reference evidence="2" key="1">
    <citation type="journal article" date="2011" name="Genome Biol.">
        <title>Comparative genomics of the social amoebae Dictyostelium discoideum and Dictyostelium purpureum.</title>
        <authorList>
            <consortium name="US DOE Joint Genome Institute (JGI-PGF)"/>
            <person name="Sucgang R."/>
            <person name="Kuo A."/>
            <person name="Tian X."/>
            <person name="Salerno W."/>
            <person name="Parikh A."/>
            <person name="Feasley C.L."/>
            <person name="Dalin E."/>
            <person name="Tu H."/>
            <person name="Huang E."/>
            <person name="Barry K."/>
            <person name="Lindquist E."/>
            <person name="Shapiro H."/>
            <person name="Bruce D."/>
            <person name="Schmutz J."/>
            <person name="Salamov A."/>
            <person name="Fey P."/>
            <person name="Gaudet P."/>
            <person name="Anjard C."/>
            <person name="Babu M.M."/>
            <person name="Basu S."/>
            <person name="Bushmanova Y."/>
            <person name="van der Wel H."/>
            <person name="Katoh-Kurasawa M."/>
            <person name="Dinh C."/>
            <person name="Coutinho P.M."/>
            <person name="Saito T."/>
            <person name="Elias M."/>
            <person name="Schaap P."/>
            <person name="Kay R.R."/>
            <person name="Henrissat B."/>
            <person name="Eichinger L."/>
            <person name="Rivero F."/>
            <person name="Putnam N.H."/>
            <person name="West C.M."/>
            <person name="Loomis W.F."/>
            <person name="Chisholm R.L."/>
            <person name="Shaulsky G."/>
            <person name="Strassmann J.E."/>
            <person name="Queller D.C."/>
            <person name="Kuspa A."/>
            <person name="Grigoriev I.V."/>
        </authorList>
    </citation>
    <scope>NUCLEOTIDE SEQUENCE [LARGE SCALE GENOMIC DNA]</scope>
    <source>
        <strain evidence="2">QSDP1</strain>
    </source>
</reference>
<dbReference type="KEGG" id="dpp:DICPUDRAFT_150798"/>
<sequence>MNINNNIKLNLFIFREVAGFLAYKKNFKELLELGLLSRSCFKIFQNIISQSNFYNIVLEFHNFKNYILKSNNEIHYKEKLIQYKDIESLCLDLGISCDYDEKKFSFVELQKFLLNNCPSLKHVEKNDVILAKYFQMNGGHDLYDRTMNGFYNFKRLIVNWENFLVPASNQRELEDTAISVYSSRNYEFSFEFLKYYMPKKVYISTNPNKRVCLEKINHILDCQSIESIHFFYQDTPKKFIKSALELSRIRSLTILYDLENDQDFLNTFKELSNSNTTLKKLRFKMGDDKYYENGFSFGSDTHKLFKLLKSNQSITSLGFEYYNISSSSHLEPLKQFSNIQSLYCNEKSLISFLIHIKTNPNIKKLKCVKQLYDDWENFDWKKKEIEKLIKEVSQKPPSSPSSSPSLSYSSSLFPPSSSLESITIEIEVFEFFEKKNIKIKIKIHQKLDYGLICCWGLL</sequence>
<dbReference type="EMBL" id="GL871019">
    <property type="protein sequence ID" value="EGC36689.1"/>
    <property type="molecule type" value="Genomic_DNA"/>
</dbReference>
<keyword evidence="2" id="KW-1185">Reference proteome</keyword>
<name>F0ZHA0_DICPU</name>
<protein>
    <submittedName>
        <fullName evidence="1">Uncharacterized protein</fullName>
    </submittedName>
</protein>
<evidence type="ECO:0000313" key="1">
    <source>
        <dbReference type="EMBL" id="EGC36689.1"/>
    </source>
</evidence>
<gene>
    <name evidence="1" type="ORF">DICPUDRAFT_150798</name>
</gene>
<proteinExistence type="predicted"/>
<dbReference type="InParanoid" id="F0ZHA0"/>
<dbReference type="Proteomes" id="UP000001064">
    <property type="component" value="Unassembled WGS sequence"/>
</dbReference>
<organism evidence="1 2">
    <name type="scientific">Dictyostelium purpureum</name>
    <name type="common">Slime mold</name>
    <dbReference type="NCBI Taxonomy" id="5786"/>
    <lineage>
        <taxon>Eukaryota</taxon>
        <taxon>Amoebozoa</taxon>
        <taxon>Evosea</taxon>
        <taxon>Eumycetozoa</taxon>
        <taxon>Dictyostelia</taxon>
        <taxon>Dictyosteliales</taxon>
        <taxon>Dictyosteliaceae</taxon>
        <taxon>Dictyostelium</taxon>
    </lineage>
</organism>
<dbReference type="eggNOG" id="ENOG502RI10">
    <property type="taxonomic scope" value="Eukaryota"/>
</dbReference>
<accession>F0ZHA0</accession>